<organism evidence="2 3">
    <name type="scientific">Mucuna pruriens</name>
    <name type="common">Velvet bean</name>
    <name type="synonym">Dolichos pruriens</name>
    <dbReference type="NCBI Taxonomy" id="157652"/>
    <lineage>
        <taxon>Eukaryota</taxon>
        <taxon>Viridiplantae</taxon>
        <taxon>Streptophyta</taxon>
        <taxon>Embryophyta</taxon>
        <taxon>Tracheophyta</taxon>
        <taxon>Spermatophyta</taxon>
        <taxon>Magnoliopsida</taxon>
        <taxon>eudicotyledons</taxon>
        <taxon>Gunneridae</taxon>
        <taxon>Pentapetalae</taxon>
        <taxon>rosids</taxon>
        <taxon>fabids</taxon>
        <taxon>Fabales</taxon>
        <taxon>Fabaceae</taxon>
        <taxon>Papilionoideae</taxon>
        <taxon>50 kb inversion clade</taxon>
        <taxon>NPAAA clade</taxon>
        <taxon>indigoferoid/millettioid clade</taxon>
        <taxon>Phaseoleae</taxon>
        <taxon>Mucuna</taxon>
    </lineage>
</organism>
<dbReference type="STRING" id="157652.A0A371FS66"/>
<evidence type="ECO:0000259" key="1">
    <source>
        <dbReference type="Pfam" id="PF07727"/>
    </source>
</evidence>
<keyword evidence="3" id="KW-1185">Reference proteome</keyword>
<gene>
    <name evidence="2" type="ORF">CR513_38175</name>
</gene>
<dbReference type="EMBL" id="QJKJ01007988">
    <property type="protein sequence ID" value="RDX81179.1"/>
    <property type="molecule type" value="Genomic_DNA"/>
</dbReference>
<feature type="non-terminal residue" evidence="2">
    <location>
        <position position="1"/>
    </location>
</feature>
<sequence length="148" mass="16815">MEPKTTKHSLADLTWLTAMNHELDALHHNNTWTLTPLPRRTPIGCKWLFCVKENPDGSVNKYKAHLVVTHRWPLKQLDVNNVFLHGFLEEEVYMTQPPGFKGTDRSLVCKLNKAIYGLKQAPVPGWAPQDDSTTVAIPVQQMHPSLLI</sequence>
<evidence type="ECO:0000313" key="3">
    <source>
        <dbReference type="Proteomes" id="UP000257109"/>
    </source>
</evidence>
<dbReference type="AlphaFoldDB" id="A0A371FS66"/>
<feature type="domain" description="Reverse transcriptase Ty1/copia-type" evidence="1">
    <location>
        <begin position="68"/>
        <end position="123"/>
    </location>
</feature>
<reference evidence="2" key="1">
    <citation type="submission" date="2018-05" db="EMBL/GenBank/DDBJ databases">
        <title>Draft genome of Mucuna pruriens seed.</title>
        <authorList>
            <person name="Nnadi N.E."/>
            <person name="Vos R."/>
            <person name="Hasami M.H."/>
            <person name="Devisetty U.K."/>
            <person name="Aguiy J.C."/>
        </authorList>
    </citation>
    <scope>NUCLEOTIDE SEQUENCE [LARGE SCALE GENOMIC DNA]</scope>
    <source>
        <strain evidence="2">JCA_2017</strain>
    </source>
</reference>
<accession>A0A371FS66</accession>
<dbReference type="InterPro" id="IPR013103">
    <property type="entry name" value="RVT_2"/>
</dbReference>
<evidence type="ECO:0000313" key="2">
    <source>
        <dbReference type="EMBL" id="RDX81179.1"/>
    </source>
</evidence>
<comment type="caution">
    <text evidence="2">The sequence shown here is derived from an EMBL/GenBank/DDBJ whole genome shotgun (WGS) entry which is preliminary data.</text>
</comment>
<dbReference type="Pfam" id="PF07727">
    <property type="entry name" value="RVT_2"/>
    <property type="match status" value="1"/>
</dbReference>
<dbReference type="OrthoDB" id="8048545at2759"/>
<proteinExistence type="predicted"/>
<name>A0A371FS66_MUCPR</name>
<dbReference type="Proteomes" id="UP000257109">
    <property type="component" value="Unassembled WGS sequence"/>
</dbReference>
<protein>
    <recommendedName>
        <fullName evidence="1">Reverse transcriptase Ty1/copia-type domain-containing protein</fullName>
    </recommendedName>
</protein>